<name>A0A0F8YXM1_9ZZZZ</name>
<evidence type="ECO:0000259" key="1">
    <source>
        <dbReference type="Pfam" id="PF22262"/>
    </source>
</evidence>
<accession>A0A0F8YXM1</accession>
<gene>
    <name evidence="2" type="ORF">LCGC14_2842100</name>
</gene>
<organism evidence="2">
    <name type="scientific">marine sediment metagenome</name>
    <dbReference type="NCBI Taxonomy" id="412755"/>
    <lineage>
        <taxon>unclassified sequences</taxon>
        <taxon>metagenomes</taxon>
        <taxon>ecological metagenomes</taxon>
    </lineage>
</organism>
<proteinExistence type="predicted"/>
<reference evidence="2" key="1">
    <citation type="journal article" date="2015" name="Nature">
        <title>Complex archaea that bridge the gap between prokaryotes and eukaryotes.</title>
        <authorList>
            <person name="Spang A."/>
            <person name="Saw J.H."/>
            <person name="Jorgensen S.L."/>
            <person name="Zaremba-Niedzwiedzka K."/>
            <person name="Martijn J."/>
            <person name="Lind A.E."/>
            <person name="van Eijk R."/>
            <person name="Schleper C."/>
            <person name="Guy L."/>
            <person name="Ettema T.J."/>
        </authorList>
    </citation>
    <scope>NUCLEOTIDE SEQUENCE</scope>
</reference>
<sequence>MERLKNWDIRLWAFLERAEGKSFQWGQHDCVLFACNCIKKITGLDVAKPWRGKYKTLRGATGLLRRIAGGGLEEVAEKIAAENNFEEVPVNFARRGDVVLCHSKLGPALCVVGSDGAFAVGPGPDGMERVPIAECSRAWRIS</sequence>
<feature type="domain" description="DUF6950" evidence="1">
    <location>
        <begin position="2"/>
        <end position="141"/>
    </location>
</feature>
<protein>
    <recommendedName>
        <fullName evidence="1">DUF6950 domain-containing protein</fullName>
    </recommendedName>
</protein>
<dbReference type="AlphaFoldDB" id="A0A0F8YXM1"/>
<dbReference type="Pfam" id="PF22262">
    <property type="entry name" value="DUF6950"/>
    <property type="match status" value="1"/>
</dbReference>
<evidence type="ECO:0000313" key="2">
    <source>
        <dbReference type="EMBL" id="KKK78585.1"/>
    </source>
</evidence>
<dbReference type="EMBL" id="LAZR01054428">
    <property type="protein sequence ID" value="KKK78585.1"/>
    <property type="molecule type" value="Genomic_DNA"/>
</dbReference>
<dbReference type="InterPro" id="IPR053802">
    <property type="entry name" value="DUF6950"/>
</dbReference>
<comment type="caution">
    <text evidence="2">The sequence shown here is derived from an EMBL/GenBank/DDBJ whole genome shotgun (WGS) entry which is preliminary data.</text>
</comment>